<name>A0AAF0TKH7_SOLVR</name>
<evidence type="ECO:0000313" key="3">
    <source>
        <dbReference type="Proteomes" id="UP001234989"/>
    </source>
</evidence>
<feature type="non-terminal residue" evidence="2">
    <location>
        <position position="1"/>
    </location>
</feature>
<gene>
    <name evidence="2" type="ORF">MTR67_012548</name>
</gene>
<dbReference type="InterPro" id="IPR002156">
    <property type="entry name" value="RNaseH_domain"/>
</dbReference>
<dbReference type="InterPro" id="IPR053151">
    <property type="entry name" value="RNase_H-like"/>
</dbReference>
<keyword evidence="3" id="KW-1185">Reference proteome</keyword>
<organism evidence="2 3">
    <name type="scientific">Solanum verrucosum</name>
    <dbReference type="NCBI Taxonomy" id="315347"/>
    <lineage>
        <taxon>Eukaryota</taxon>
        <taxon>Viridiplantae</taxon>
        <taxon>Streptophyta</taxon>
        <taxon>Embryophyta</taxon>
        <taxon>Tracheophyta</taxon>
        <taxon>Spermatophyta</taxon>
        <taxon>Magnoliopsida</taxon>
        <taxon>eudicotyledons</taxon>
        <taxon>Gunneridae</taxon>
        <taxon>Pentapetalae</taxon>
        <taxon>asterids</taxon>
        <taxon>lamiids</taxon>
        <taxon>Solanales</taxon>
        <taxon>Solanaceae</taxon>
        <taxon>Solanoideae</taxon>
        <taxon>Solaneae</taxon>
        <taxon>Solanum</taxon>
    </lineage>
</organism>
<evidence type="ECO:0000313" key="2">
    <source>
        <dbReference type="EMBL" id="WMV19163.1"/>
    </source>
</evidence>
<dbReference type="Proteomes" id="UP001234989">
    <property type="component" value="Chromosome 3"/>
</dbReference>
<protein>
    <recommendedName>
        <fullName evidence="1">RNase H type-1 domain-containing protein</fullName>
    </recommendedName>
</protein>
<dbReference type="Gene3D" id="3.30.420.10">
    <property type="entry name" value="Ribonuclease H-like superfamily/Ribonuclease H"/>
    <property type="match status" value="1"/>
</dbReference>
<sequence>QKGGGGGAGGVIQDYRGSWIAGFSAKVNVINALHSELLALFLRLRMAARVCISTIQIDIDSSDIIDIIYKGHDSFTTTIFECRELLQKLGNP</sequence>
<dbReference type="EMBL" id="CP133614">
    <property type="protein sequence ID" value="WMV19163.1"/>
    <property type="molecule type" value="Genomic_DNA"/>
</dbReference>
<proteinExistence type="predicted"/>
<dbReference type="InterPro" id="IPR036397">
    <property type="entry name" value="RNaseH_sf"/>
</dbReference>
<dbReference type="AlphaFoldDB" id="A0AAF0TKH7"/>
<accession>A0AAF0TKH7</accession>
<dbReference type="Pfam" id="PF13456">
    <property type="entry name" value="RVT_3"/>
    <property type="match status" value="1"/>
</dbReference>
<evidence type="ECO:0000259" key="1">
    <source>
        <dbReference type="Pfam" id="PF13456"/>
    </source>
</evidence>
<dbReference type="PANTHER" id="PTHR47723:SF19">
    <property type="entry name" value="POLYNUCLEOTIDYL TRANSFERASE, RIBONUCLEASE H-LIKE SUPERFAMILY PROTEIN"/>
    <property type="match status" value="1"/>
</dbReference>
<feature type="domain" description="RNase H type-1" evidence="1">
    <location>
        <begin position="4"/>
        <end position="87"/>
    </location>
</feature>
<dbReference type="GO" id="GO:0003676">
    <property type="term" value="F:nucleic acid binding"/>
    <property type="evidence" value="ECO:0007669"/>
    <property type="project" value="InterPro"/>
</dbReference>
<dbReference type="PANTHER" id="PTHR47723">
    <property type="entry name" value="OS05G0353850 PROTEIN"/>
    <property type="match status" value="1"/>
</dbReference>
<dbReference type="GO" id="GO:0004523">
    <property type="term" value="F:RNA-DNA hybrid ribonuclease activity"/>
    <property type="evidence" value="ECO:0007669"/>
    <property type="project" value="InterPro"/>
</dbReference>
<reference evidence="2" key="1">
    <citation type="submission" date="2023-08" db="EMBL/GenBank/DDBJ databases">
        <title>A de novo genome assembly of Solanum verrucosum Schlechtendal, a Mexican diploid species geographically isolated from the other diploid A-genome species in potato relatives.</title>
        <authorList>
            <person name="Hosaka K."/>
        </authorList>
    </citation>
    <scope>NUCLEOTIDE SEQUENCE</scope>
    <source>
        <tissue evidence="2">Young leaves</tissue>
    </source>
</reference>